<reference evidence="1" key="2">
    <citation type="journal article" date="2021" name="PeerJ">
        <title>Extensive microbial diversity within the chicken gut microbiome revealed by metagenomics and culture.</title>
        <authorList>
            <person name="Gilroy R."/>
            <person name="Ravi A."/>
            <person name="Getino M."/>
            <person name="Pursley I."/>
            <person name="Horton D.L."/>
            <person name="Alikhan N.F."/>
            <person name="Baker D."/>
            <person name="Gharbi K."/>
            <person name="Hall N."/>
            <person name="Watson M."/>
            <person name="Adriaenssens E.M."/>
            <person name="Foster-Nyarko E."/>
            <person name="Jarju S."/>
            <person name="Secka A."/>
            <person name="Antonio M."/>
            <person name="Oren A."/>
            <person name="Chaudhuri R.R."/>
            <person name="La Ragione R."/>
            <person name="Hildebrand F."/>
            <person name="Pallen M.J."/>
        </authorList>
    </citation>
    <scope>NUCLEOTIDE SEQUENCE</scope>
    <source>
        <strain evidence="1">CHK147-3167</strain>
    </source>
</reference>
<dbReference type="InterPro" id="IPR015947">
    <property type="entry name" value="PUA-like_sf"/>
</dbReference>
<name>A0A9D0ZSG5_9FIRM</name>
<dbReference type="SUPFAM" id="SSF88697">
    <property type="entry name" value="PUA domain-like"/>
    <property type="match status" value="1"/>
</dbReference>
<dbReference type="AlphaFoldDB" id="A0A9D0ZSG5"/>
<sequence length="135" mass="16012">MKAIYISIKPIHLNKIIRGEKTYEFRNYVPKKGVDTLFVYESFPTCELRYVIKIGEIIKYPNKIVKKGVGNDEFNRGDKKSKYAYEIKEVYKLDKFIPLKFLKEDYGFNPPQAYAYSDRYLKLTDYIINSKKIKA</sequence>
<reference evidence="1" key="1">
    <citation type="submission" date="2020-10" db="EMBL/GenBank/DDBJ databases">
        <authorList>
            <person name="Gilroy R."/>
        </authorList>
    </citation>
    <scope>NUCLEOTIDE SEQUENCE</scope>
    <source>
        <strain evidence="1">CHK147-3167</strain>
    </source>
</reference>
<dbReference type="EMBL" id="DVFV01000054">
    <property type="protein sequence ID" value="HIQ90550.1"/>
    <property type="molecule type" value="Genomic_DNA"/>
</dbReference>
<accession>A0A9D0ZSG5</accession>
<organism evidence="1 2">
    <name type="scientific">Candidatus Coprosoma intestinipullorum</name>
    <dbReference type="NCBI Taxonomy" id="2840752"/>
    <lineage>
        <taxon>Bacteria</taxon>
        <taxon>Bacillati</taxon>
        <taxon>Bacillota</taxon>
        <taxon>Bacillota incertae sedis</taxon>
        <taxon>Candidatus Coprosoma</taxon>
    </lineage>
</organism>
<evidence type="ECO:0000313" key="1">
    <source>
        <dbReference type="EMBL" id="HIQ90550.1"/>
    </source>
</evidence>
<evidence type="ECO:0008006" key="3">
    <source>
        <dbReference type="Google" id="ProtNLM"/>
    </source>
</evidence>
<protein>
    <recommendedName>
        <fullName evidence="3">ASCH domain-containing protein</fullName>
    </recommendedName>
</protein>
<evidence type="ECO:0000313" key="2">
    <source>
        <dbReference type="Proteomes" id="UP000886786"/>
    </source>
</evidence>
<gene>
    <name evidence="1" type="ORF">IAB27_02835</name>
</gene>
<proteinExistence type="predicted"/>
<comment type="caution">
    <text evidence="1">The sequence shown here is derived from an EMBL/GenBank/DDBJ whole genome shotgun (WGS) entry which is preliminary data.</text>
</comment>
<dbReference type="Proteomes" id="UP000886786">
    <property type="component" value="Unassembled WGS sequence"/>
</dbReference>